<keyword evidence="2" id="KW-1185">Reference proteome</keyword>
<feature type="non-terminal residue" evidence="1">
    <location>
        <position position="304"/>
    </location>
</feature>
<sequence>MVDNLEASSEDLANSIRGLYRLLDLCKDEGSNGRVDKIIISTESLKRLCNDLKNDSFNQDFLIHSDSSDADHRGKPVLRPGIYLLKVDDNLGLVIHWPEHGCYEENISSHKKKNMINLHSSDEESEGTHFEFEVTKDQEEKEDFIFYPGFKMKKISTVFNPFTFYIITYSYCYIESTFNQEFIICIQVVVIESASHQAFVTMKKVQANSKMKPYNHENFSPMLFNQKLEGHTLRINKEITMDSLKILIKHGFPELENEILTPLNKALDDEKANLENKKEHETQIAQKNSEIATAMFWNELKKTY</sequence>
<gene>
    <name evidence="1" type="ORF">SCALOS_LOCUS5691</name>
</gene>
<proteinExistence type="predicted"/>
<reference evidence="1" key="1">
    <citation type="submission" date="2021-06" db="EMBL/GenBank/DDBJ databases">
        <authorList>
            <person name="Kallberg Y."/>
            <person name="Tangrot J."/>
            <person name="Rosling A."/>
        </authorList>
    </citation>
    <scope>NUCLEOTIDE SEQUENCE</scope>
    <source>
        <strain evidence="1">AU212A</strain>
    </source>
</reference>
<organism evidence="1 2">
    <name type="scientific">Scutellospora calospora</name>
    <dbReference type="NCBI Taxonomy" id="85575"/>
    <lineage>
        <taxon>Eukaryota</taxon>
        <taxon>Fungi</taxon>
        <taxon>Fungi incertae sedis</taxon>
        <taxon>Mucoromycota</taxon>
        <taxon>Glomeromycotina</taxon>
        <taxon>Glomeromycetes</taxon>
        <taxon>Diversisporales</taxon>
        <taxon>Gigasporaceae</taxon>
        <taxon>Scutellospora</taxon>
    </lineage>
</organism>
<evidence type="ECO:0000313" key="2">
    <source>
        <dbReference type="Proteomes" id="UP000789860"/>
    </source>
</evidence>
<accession>A0ACA9M418</accession>
<protein>
    <submittedName>
        <fullName evidence="1">5431_t:CDS:1</fullName>
    </submittedName>
</protein>
<evidence type="ECO:0000313" key="1">
    <source>
        <dbReference type="EMBL" id="CAG8566411.1"/>
    </source>
</evidence>
<dbReference type="Proteomes" id="UP000789860">
    <property type="component" value="Unassembled WGS sequence"/>
</dbReference>
<name>A0ACA9M418_9GLOM</name>
<dbReference type="EMBL" id="CAJVPM010009697">
    <property type="protein sequence ID" value="CAG8566411.1"/>
    <property type="molecule type" value="Genomic_DNA"/>
</dbReference>
<comment type="caution">
    <text evidence="1">The sequence shown here is derived from an EMBL/GenBank/DDBJ whole genome shotgun (WGS) entry which is preliminary data.</text>
</comment>